<comment type="caution">
    <text evidence="1">The sequence shown here is derived from an EMBL/GenBank/DDBJ whole genome shotgun (WGS) entry which is preliminary data.</text>
</comment>
<gene>
    <name evidence="1" type="ORF">GPM918_LOCUS34032</name>
    <name evidence="2" type="ORF">SRO942_LOCUS34727</name>
</gene>
<organism evidence="1 3">
    <name type="scientific">Didymodactylos carnosus</name>
    <dbReference type="NCBI Taxonomy" id="1234261"/>
    <lineage>
        <taxon>Eukaryota</taxon>
        <taxon>Metazoa</taxon>
        <taxon>Spiralia</taxon>
        <taxon>Gnathifera</taxon>
        <taxon>Rotifera</taxon>
        <taxon>Eurotatoria</taxon>
        <taxon>Bdelloidea</taxon>
        <taxon>Philodinida</taxon>
        <taxon>Philodinidae</taxon>
        <taxon>Didymodactylos</taxon>
    </lineage>
</organism>
<dbReference type="EMBL" id="CAJNOQ010018562">
    <property type="protein sequence ID" value="CAF1431710.1"/>
    <property type="molecule type" value="Genomic_DNA"/>
</dbReference>
<proteinExistence type="predicted"/>
<evidence type="ECO:0000313" key="2">
    <source>
        <dbReference type="EMBL" id="CAF4310236.1"/>
    </source>
</evidence>
<protein>
    <submittedName>
        <fullName evidence="1">Uncharacterized protein</fullName>
    </submittedName>
</protein>
<reference evidence="1" key="1">
    <citation type="submission" date="2021-02" db="EMBL/GenBank/DDBJ databases">
        <authorList>
            <person name="Nowell W R."/>
        </authorList>
    </citation>
    <scope>NUCLEOTIDE SEQUENCE</scope>
</reference>
<accession>A0A815NGP4</accession>
<dbReference type="Proteomes" id="UP000663829">
    <property type="component" value="Unassembled WGS sequence"/>
</dbReference>
<dbReference type="EMBL" id="CAJOBC010083996">
    <property type="protein sequence ID" value="CAF4310236.1"/>
    <property type="molecule type" value="Genomic_DNA"/>
</dbReference>
<dbReference type="Proteomes" id="UP000681722">
    <property type="component" value="Unassembled WGS sequence"/>
</dbReference>
<evidence type="ECO:0000313" key="3">
    <source>
        <dbReference type="Proteomes" id="UP000663829"/>
    </source>
</evidence>
<evidence type="ECO:0000313" key="1">
    <source>
        <dbReference type="EMBL" id="CAF1431710.1"/>
    </source>
</evidence>
<name>A0A815NGP4_9BILA</name>
<dbReference type="AlphaFoldDB" id="A0A815NGP4"/>
<keyword evidence="3" id="KW-1185">Reference proteome</keyword>
<sequence length="134" mass="15789">MMALWRPEGIFPKYLAEGRKLSKMVITREERPKGMNPFQNYLEDALHMINGQIQHYTDQFLTKYPASLLTEDDPLSYVFQQHEERLTKLKRDMETTSGLISSNKSMEDDIIFPFIERSIDIASARNQGRWLLFE</sequence>